<dbReference type="InterPro" id="IPR013785">
    <property type="entry name" value="Aldolase_TIM"/>
</dbReference>
<keyword evidence="6 12" id="KW-0028">Amino-acid biosynthesis</keyword>
<comment type="subcellular location">
    <subcellularLocation>
        <location evidence="12">Cytoplasm</location>
    </subcellularLocation>
</comment>
<dbReference type="GO" id="GO:0019877">
    <property type="term" value="P:diaminopimelate biosynthetic process"/>
    <property type="evidence" value="ECO:0007669"/>
    <property type="project" value="UniProtKB-UniRule"/>
</dbReference>
<dbReference type="Gene3D" id="3.20.20.70">
    <property type="entry name" value="Aldolase class I"/>
    <property type="match status" value="1"/>
</dbReference>
<dbReference type="STRING" id="215200.SAMN05216454_1167"/>
<evidence type="ECO:0000256" key="14">
    <source>
        <dbReference type="PIRSR" id="PIRSR001365-1"/>
    </source>
</evidence>
<dbReference type="SMART" id="SM01130">
    <property type="entry name" value="DHDPS"/>
    <property type="match status" value="1"/>
</dbReference>
<evidence type="ECO:0000256" key="3">
    <source>
        <dbReference type="ARBA" id="ARBA00007592"/>
    </source>
</evidence>
<dbReference type="PROSITE" id="PS00666">
    <property type="entry name" value="DHDPS_2"/>
    <property type="match status" value="1"/>
</dbReference>
<comment type="caution">
    <text evidence="12">Was originally thought to be a dihydrodipicolinate synthase (DHDPS), catalyzing the condensation of (S)-aspartate-beta-semialdehyde [(S)-ASA] and pyruvate to dihydrodipicolinate (DHDP). However, it was shown in E.coli that the product of the enzymatic reaction is not dihydrodipicolinate but in fact (4S)-4-hydroxy-2,3,4,5-tetrahydro-(2S)-dipicolinic acid (HTPA), and that the consecutive dehydration reaction leading to DHDP is not spontaneous but catalyzed by DapB.</text>
</comment>
<dbReference type="NCBIfam" id="TIGR00674">
    <property type="entry name" value="dapA"/>
    <property type="match status" value="1"/>
</dbReference>
<comment type="catalytic activity">
    <reaction evidence="11 12">
        <text>L-aspartate 4-semialdehyde + pyruvate = (2S,4S)-4-hydroxy-2,3,4,5-tetrahydrodipicolinate + H2O + H(+)</text>
        <dbReference type="Rhea" id="RHEA:34171"/>
        <dbReference type="ChEBI" id="CHEBI:15361"/>
        <dbReference type="ChEBI" id="CHEBI:15377"/>
        <dbReference type="ChEBI" id="CHEBI:15378"/>
        <dbReference type="ChEBI" id="CHEBI:67139"/>
        <dbReference type="ChEBI" id="CHEBI:537519"/>
        <dbReference type="EC" id="4.3.3.7"/>
    </reaction>
</comment>
<keyword evidence="10 12" id="KW-0704">Schiff base</keyword>
<dbReference type="InterPro" id="IPR020625">
    <property type="entry name" value="Schiff_base-form_aldolases_AS"/>
</dbReference>
<dbReference type="PRINTS" id="PR00146">
    <property type="entry name" value="DHPICSNTHASE"/>
</dbReference>
<evidence type="ECO:0000256" key="8">
    <source>
        <dbReference type="ARBA" id="ARBA00023154"/>
    </source>
</evidence>
<evidence type="ECO:0000256" key="6">
    <source>
        <dbReference type="ARBA" id="ARBA00022605"/>
    </source>
</evidence>
<dbReference type="AlphaFoldDB" id="A0A1H8JQM2"/>
<evidence type="ECO:0000256" key="12">
    <source>
        <dbReference type="HAMAP-Rule" id="MF_00418"/>
    </source>
</evidence>
<keyword evidence="17" id="KW-1185">Reference proteome</keyword>
<dbReference type="InterPro" id="IPR020624">
    <property type="entry name" value="Schiff_base-form_aldolases_CS"/>
</dbReference>
<keyword evidence="9 12" id="KW-0456">Lyase</keyword>
<dbReference type="InterPro" id="IPR005263">
    <property type="entry name" value="DapA"/>
</dbReference>
<evidence type="ECO:0000256" key="13">
    <source>
        <dbReference type="PIRNR" id="PIRNR001365"/>
    </source>
</evidence>
<evidence type="ECO:0000256" key="4">
    <source>
        <dbReference type="ARBA" id="ARBA00012086"/>
    </source>
</evidence>
<dbReference type="InterPro" id="IPR002220">
    <property type="entry name" value="DapA-like"/>
</dbReference>
<evidence type="ECO:0000256" key="15">
    <source>
        <dbReference type="PIRSR" id="PIRSR001365-2"/>
    </source>
</evidence>
<gene>
    <name evidence="12" type="primary">dapA</name>
    <name evidence="16" type="ORF">SAMN05216454_1167</name>
</gene>
<evidence type="ECO:0000256" key="7">
    <source>
        <dbReference type="ARBA" id="ARBA00022915"/>
    </source>
</evidence>
<dbReference type="Pfam" id="PF00701">
    <property type="entry name" value="DHDPS"/>
    <property type="match status" value="1"/>
</dbReference>
<dbReference type="HAMAP" id="MF_00418">
    <property type="entry name" value="DapA"/>
    <property type="match status" value="1"/>
</dbReference>
<feature type="active site" description="Proton donor/acceptor" evidence="12 14">
    <location>
        <position position="138"/>
    </location>
</feature>
<feature type="site" description="Part of a proton relay during catalysis" evidence="12">
    <location>
        <position position="112"/>
    </location>
</feature>
<evidence type="ECO:0000256" key="1">
    <source>
        <dbReference type="ARBA" id="ARBA00003294"/>
    </source>
</evidence>
<evidence type="ECO:0000256" key="5">
    <source>
        <dbReference type="ARBA" id="ARBA00022490"/>
    </source>
</evidence>
<name>A0A1H8JQM2_9FIRM</name>
<organism evidence="16 17">
    <name type="scientific">Peptostreptococcus russellii</name>
    <dbReference type="NCBI Taxonomy" id="215200"/>
    <lineage>
        <taxon>Bacteria</taxon>
        <taxon>Bacillati</taxon>
        <taxon>Bacillota</taxon>
        <taxon>Clostridia</taxon>
        <taxon>Peptostreptococcales</taxon>
        <taxon>Peptostreptococcaceae</taxon>
        <taxon>Peptostreptococcus</taxon>
    </lineage>
</organism>
<evidence type="ECO:0000256" key="9">
    <source>
        <dbReference type="ARBA" id="ARBA00023239"/>
    </source>
</evidence>
<dbReference type="GO" id="GO:0005829">
    <property type="term" value="C:cytosol"/>
    <property type="evidence" value="ECO:0007669"/>
    <property type="project" value="TreeGrafter"/>
</dbReference>
<evidence type="ECO:0000256" key="10">
    <source>
        <dbReference type="ARBA" id="ARBA00023270"/>
    </source>
</evidence>
<dbReference type="GO" id="GO:0009089">
    <property type="term" value="P:lysine biosynthetic process via diaminopimelate"/>
    <property type="evidence" value="ECO:0007669"/>
    <property type="project" value="UniProtKB-UniRule"/>
</dbReference>
<dbReference type="EC" id="4.3.3.7" evidence="4 12"/>
<keyword evidence="7 12" id="KW-0220">Diaminopimelate biosynthesis</keyword>
<dbReference type="GO" id="GO:0008840">
    <property type="term" value="F:4-hydroxy-tetrahydrodipicolinate synthase activity"/>
    <property type="evidence" value="ECO:0007669"/>
    <property type="project" value="UniProtKB-UniRule"/>
</dbReference>
<proteinExistence type="inferred from homology"/>
<feature type="binding site" evidence="12 15">
    <location>
        <position position="210"/>
    </location>
    <ligand>
        <name>pyruvate</name>
        <dbReference type="ChEBI" id="CHEBI:15361"/>
    </ligand>
</feature>
<keyword evidence="8 12" id="KW-0457">Lysine biosynthesis</keyword>
<reference evidence="16 17" key="1">
    <citation type="submission" date="2016-10" db="EMBL/GenBank/DDBJ databases">
        <authorList>
            <person name="de Groot N.N."/>
        </authorList>
    </citation>
    <scope>NUCLEOTIDE SEQUENCE [LARGE SCALE GENOMIC DNA]</scope>
    <source>
        <strain evidence="16 17">Calf135</strain>
    </source>
</reference>
<accession>A0A1H8JQM2</accession>
<dbReference type="CDD" id="cd00950">
    <property type="entry name" value="DHDPS"/>
    <property type="match status" value="1"/>
</dbReference>
<evidence type="ECO:0000313" key="17">
    <source>
        <dbReference type="Proteomes" id="UP000199512"/>
    </source>
</evidence>
<dbReference type="UniPathway" id="UPA00034">
    <property type="reaction ID" value="UER00017"/>
</dbReference>
<sequence>MTKLFTGIATALATTMFEDGSLDIKSYERLIKFQLDSGVNALVVAGTTGEGSTLTIEEKLTLLNSALKIRGDKYQCPIILGTGSNNTAATIENTRIAKENGADAVLLVTPYYNKTSQRGLIAHYKAVADEVDIPIILYNVPGRTGMTIQPETVSELSKIKNIVALKDATGDMKYLENVKRLIGDNEDFALFSGDDPSFLNFLVNGGDGVISVVTNCLPESFLRIYTLINDGKIAEARRLQHGLNPFIRSLFADVSPTPVKAVLKEMGYGNENFRLPLIATTDNVRDNAIELYNIAKNL</sequence>
<feature type="active site" description="Schiff-base intermediate with substrate" evidence="12 14">
    <location>
        <position position="166"/>
    </location>
</feature>
<evidence type="ECO:0000256" key="2">
    <source>
        <dbReference type="ARBA" id="ARBA00005120"/>
    </source>
</evidence>
<dbReference type="EMBL" id="FODF01000016">
    <property type="protein sequence ID" value="SEN82657.1"/>
    <property type="molecule type" value="Genomic_DNA"/>
</dbReference>
<dbReference type="OrthoDB" id="9782828at2"/>
<dbReference type="PANTHER" id="PTHR12128">
    <property type="entry name" value="DIHYDRODIPICOLINATE SYNTHASE"/>
    <property type="match status" value="1"/>
</dbReference>
<dbReference type="SUPFAM" id="SSF51569">
    <property type="entry name" value="Aldolase"/>
    <property type="match status" value="1"/>
</dbReference>
<dbReference type="RefSeq" id="WP_091975969.1">
    <property type="nucleotide sequence ID" value="NZ_FODF01000016.1"/>
</dbReference>
<feature type="binding site" evidence="12 15">
    <location>
        <position position="48"/>
    </location>
    <ligand>
        <name>pyruvate</name>
        <dbReference type="ChEBI" id="CHEBI:15361"/>
    </ligand>
</feature>
<comment type="pathway">
    <text evidence="2 12">Amino-acid biosynthesis; L-lysine biosynthesis via DAP pathway; (S)-tetrahydrodipicolinate from L-aspartate: step 3/4.</text>
</comment>
<dbReference type="PIRSF" id="PIRSF001365">
    <property type="entry name" value="DHDPS"/>
    <property type="match status" value="1"/>
</dbReference>
<dbReference type="PROSITE" id="PS00665">
    <property type="entry name" value="DHDPS_1"/>
    <property type="match status" value="1"/>
</dbReference>
<evidence type="ECO:0000313" key="16">
    <source>
        <dbReference type="EMBL" id="SEN82657.1"/>
    </source>
</evidence>
<comment type="function">
    <text evidence="1 12">Catalyzes the condensation of (S)-aspartate-beta-semialdehyde [(S)-ASA] and pyruvate to 4-hydroxy-tetrahydrodipicolinate (HTPA).</text>
</comment>
<dbReference type="Proteomes" id="UP000199512">
    <property type="component" value="Unassembled WGS sequence"/>
</dbReference>
<protein>
    <recommendedName>
        <fullName evidence="4 12">4-hydroxy-tetrahydrodipicolinate synthase</fullName>
        <shortName evidence="12">HTPA synthase</shortName>
        <ecNumber evidence="4 12">4.3.3.7</ecNumber>
    </recommendedName>
</protein>
<evidence type="ECO:0000256" key="11">
    <source>
        <dbReference type="ARBA" id="ARBA00047836"/>
    </source>
</evidence>
<dbReference type="PANTHER" id="PTHR12128:SF66">
    <property type="entry name" value="4-HYDROXY-2-OXOGLUTARATE ALDOLASE, MITOCHONDRIAL"/>
    <property type="match status" value="1"/>
</dbReference>
<feature type="site" description="Part of a proton relay during catalysis" evidence="12">
    <location>
        <position position="47"/>
    </location>
</feature>
<comment type="similarity">
    <text evidence="3 12 13">Belongs to the DapA family.</text>
</comment>
<keyword evidence="5 12" id="KW-0963">Cytoplasm</keyword>
<comment type="subunit">
    <text evidence="12">Homotetramer; dimer of dimers.</text>
</comment>